<sequence>MSLSDIFTGLLPGTDAEPESPDAPRGANVDGPTTVVYECRNCGTTVDPKTSRCPHCDHDEIVEYPID</sequence>
<proteinExistence type="predicted"/>
<dbReference type="AlphaFoldDB" id="A0A9E7SYF2"/>
<evidence type="ECO:0000256" key="1">
    <source>
        <dbReference type="SAM" id="MobiDB-lite"/>
    </source>
</evidence>
<evidence type="ECO:0000313" key="3">
    <source>
        <dbReference type="Proteomes" id="UP001056855"/>
    </source>
</evidence>
<accession>A0A9E7SYF2</accession>
<protein>
    <submittedName>
        <fullName evidence="2">Zinc ribbon domain-containing protein</fullName>
    </submittedName>
</protein>
<dbReference type="Proteomes" id="UP001056855">
    <property type="component" value="Chromosome"/>
</dbReference>
<gene>
    <name evidence="2" type="ORF">NGM29_07135</name>
</gene>
<evidence type="ECO:0000313" key="2">
    <source>
        <dbReference type="EMBL" id="UTF55018.1"/>
    </source>
</evidence>
<feature type="region of interest" description="Disordered" evidence="1">
    <location>
        <begin position="1"/>
        <end position="31"/>
    </location>
</feature>
<dbReference type="EMBL" id="CP100355">
    <property type="protein sequence ID" value="UTF55018.1"/>
    <property type="molecule type" value="Genomic_DNA"/>
</dbReference>
<dbReference type="RefSeq" id="WP_254159760.1">
    <property type="nucleotide sequence ID" value="NZ_CP100355.1"/>
</dbReference>
<dbReference type="GeneID" id="73289807"/>
<name>A0A9E7SYF2_9EURY</name>
<dbReference type="KEGG" id="sawl:NGM29_07135"/>
<reference evidence="2" key="1">
    <citation type="submission" date="2022-06" db="EMBL/GenBank/DDBJ databases">
        <title>Diverse halophilic archaea isolated from saline environments.</title>
        <authorList>
            <person name="Cui H.-L."/>
        </authorList>
    </citation>
    <scope>NUCLEOTIDE SEQUENCE</scope>
    <source>
        <strain evidence="2">WLHS1</strain>
    </source>
</reference>
<organism evidence="2 3">
    <name type="scientific">Natronosalvus rutilus</name>
    <dbReference type="NCBI Taxonomy" id="2953753"/>
    <lineage>
        <taxon>Archaea</taxon>
        <taxon>Methanobacteriati</taxon>
        <taxon>Methanobacteriota</taxon>
        <taxon>Stenosarchaea group</taxon>
        <taxon>Halobacteria</taxon>
        <taxon>Halobacteriales</taxon>
        <taxon>Natrialbaceae</taxon>
        <taxon>Natronosalvus</taxon>
    </lineage>
</organism>
<keyword evidence="3" id="KW-1185">Reference proteome</keyword>